<organism evidence="1 2">
    <name type="scientific">Leptospira santarosai serovar Arenal str. MAVJ 401</name>
    <dbReference type="NCBI Taxonomy" id="1049976"/>
    <lineage>
        <taxon>Bacteria</taxon>
        <taxon>Pseudomonadati</taxon>
        <taxon>Spirochaetota</taxon>
        <taxon>Spirochaetia</taxon>
        <taxon>Leptospirales</taxon>
        <taxon>Leptospiraceae</taxon>
        <taxon>Leptospira</taxon>
    </lineage>
</organism>
<dbReference type="InterPro" id="IPR029060">
    <property type="entry name" value="PIN-like_dom_sf"/>
</dbReference>
<dbReference type="Proteomes" id="UP000012106">
    <property type="component" value="Unassembled WGS sequence"/>
</dbReference>
<dbReference type="AlphaFoldDB" id="M6JM53"/>
<reference evidence="1 2" key="1">
    <citation type="submission" date="2013-01" db="EMBL/GenBank/DDBJ databases">
        <authorList>
            <person name="Harkins D.M."/>
            <person name="Durkin A.S."/>
            <person name="Brinkac L.M."/>
            <person name="Haft D.H."/>
            <person name="Selengut J.D."/>
            <person name="Sanka R."/>
            <person name="DePew J."/>
            <person name="Purushe J."/>
            <person name="Hartskeerl R.A."/>
            <person name="Ahmed A."/>
            <person name="van der Linden H."/>
            <person name="Goris M.G.A."/>
            <person name="Vinetz J.M."/>
            <person name="Sutton G.G."/>
            <person name="Nierman W.C."/>
            <person name="Fouts D.E."/>
        </authorList>
    </citation>
    <scope>NUCLEOTIDE SEQUENCE [LARGE SCALE GENOMIC DNA]</scope>
    <source>
        <strain evidence="1 2">MAVJ 401</strain>
    </source>
</reference>
<evidence type="ECO:0000313" key="1">
    <source>
        <dbReference type="EMBL" id="EMN22801.1"/>
    </source>
</evidence>
<comment type="caution">
    <text evidence="1">The sequence shown here is derived from an EMBL/GenBank/DDBJ whole genome shotgun (WGS) entry which is preliminary data.</text>
</comment>
<gene>
    <name evidence="1" type="ORF">LEP1GSC063_1811</name>
</gene>
<sequence length="54" mass="6656">MWKMASSYHNLKENFRRDPFDRMLIWQCISKKYTLISKDAEMKKYKIAGLKIIW</sequence>
<dbReference type="EMBL" id="AHMU02000022">
    <property type="protein sequence ID" value="EMN22801.1"/>
    <property type="molecule type" value="Genomic_DNA"/>
</dbReference>
<dbReference type="SUPFAM" id="SSF88723">
    <property type="entry name" value="PIN domain-like"/>
    <property type="match status" value="1"/>
</dbReference>
<evidence type="ECO:0000313" key="2">
    <source>
        <dbReference type="Proteomes" id="UP000012106"/>
    </source>
</evidence>
<protein>
    <submittedName>
        <fullName evidence="1">Toxin-antitoxin system, toxin component, PIN family</fullName>
    </submittedName>
</protein>
<dbReference type="PANTHER" id="PTHR36173:SF2">
    <property type="entry name" value="RIBONUCLEASE VAPC16"/>
    <property type="match status" value="1"/>
</dbReference>
<proteinExistence type="predicted"/>
<name>M6JM53_9LEPT</name>
<dbReference type="PANTHER" id="PTHR36173">
    <property type="entry name" value="RIBONUCLEASE VAPC16-RELATED"/>
    <property type="match status" value="1"/>
</dbReference>
<dbReference type="InterPro" id="IPR052919">
    <property type="entry name" value="TA_system_RNase"/>
</dbReference>
<accession>M6JM53</accession>